<evidence type="ECO:0000313" key="2">
    <source>
        <dbReference type="Proteomes" id="UP000580654"/>
    </source>
</evidence>
<gene>
    <name evidence="1" type="ORF">FHS87_003073</name>
</gene>
<protein>
    <submittedName>
        <fullName evidence="1">SAM-dependent methyltransferase</fullName>
    </submittedName>
</protein>
<dbReference type="Gene3D" id="3.40.50.150">
    <property type="entry name" value="Vaccinia Virus protein VP39"/>
    <property type="match status" value="1"/>
</dbReference>
<keyword evidence="2" id="KW-1185">Reference proteome</keyword>
<reference evidence="1 2" key="1">
    <citation type="submission" date="2020-08" db="EMBL/GenBank/DDBJ databases">
        <title>Genomic Encyclopedia of Type Strains, Phase IV (KMG-IV): sequencing the most valuable type-strain genomes for metagenomic binning, comparative biology and taxonomic classification.</title>
        <authorList>
            <person name="Goeker M."/>
        </authorList>
    </citation>
    <scope>NUCLEOTIDE SEQUENCE [LARGE SCALE GENOMIC DNA]</scope>
    <source>
        <strain evidence="1 2">DSM 25622</strain>
    </source>
</reference>
<keyword evidence="1" id="KW-0808">Transferase</keyword>
<dbReference type="AlphaFoldDB" id="A0A840Y5C9"/>
<dbReference type="GO" id="GO:0008168">
    <property type="term" value="F:methyltransferase activity"/>
    <property type="evidence" value="ECO:0007669"/>
    <property type="project" value="UniProtKB-KW"/>
</dbReference>
<sequence>MLRRIRSLARGLRRIEPGQLLGKLQSLERASGVAARNAELAAWNTKVLGSAIASGFYEAGLAGRLAPLPPDPVETGFGGRLCRQEDIESHWLRHWCGQIGFVPMYHRKVWEDCYALQALYERGMMAPGRRGLGFAVGAEWLPSFLAARGAEILATDLDATDLRARNWIETDQHGGRVETIFKPGLIDLETFNDRVAMRALDMNGIPADLHGGFDFLWSICSLEHCGSIRQGLDFVVEAMKCLRPGGVAVHTTEFNMDPDGRTVEEGTTVLFQRRHIEELEARLSLAGHRMLPVDFGTGTGILDQFVDLPPYPGSESPLPIPEPPHLRLSIQGLVSTSIGFIVEKGGR</sequence>
<proteinExistence type="predicted"/>
<keyword evidence="1" id="KW-0489">Methyltransferase</keyword>
<dbReference type="SUPFAM" id="SSF53335">
    <property type="entry name" value="S-adenosyl-L-methionine-dependent methyltransferases"/>
    <property type="match status" value="1"/>
</dbReference>
<dbReference type="EMBL" id="JACIJD010000013">
    <property type="protein sequence ID" value="MBB5695020.1"/>
    <property type="molecule type" value="Genomic_DNA"/>
</dbReference>
<comment type="caution">
    <text evidence="1">The sequence shown here is derived from an EMBL/GenBank/DDBJ whole genome shotgun (WGS) entry which is preliminary data.</text>
</comment>
<accession>A0A840Y5C9</accession>
<evidence type="ECO:0000313" key="1">
    <source>
        <dbReference type="EMBL" id="MBB5695020.1"/>
    </source>
</evidence>
<dbReference type="InterPro" id="IPR029063">
    <property type="entry name" value="SAM-dependent_MTases_sf"/>
</dbReference>
<dbReference type="Proteomes" id="UP000580654">
    <property type="component" value="Unassembled WGS sequence"/>
</dbReference>
<organism evidence="1 2">
    <name type="scientific">Muricoccus pecuniae</name>
    <dbReference type="NCBI Taxonomy" id="693023"/>
    <lineage>
        <taxon>Bacteria</taxon>
        <taxon>Pseudomonadati</taxon>
        <taxon>Pseudomonadota</taxon>
        <taxon>Alphaproteobacteria</taxon>
        <taxon>Acetobacterales</taxon>
        <taxon>Roseomonadaceae</taxon>
        <taxon>Muricoccus</taxon>
    </lineage>
</organism>
<dbReference type="RefSeq" id="WP_246418425.1">
    <property type="nucleotide sequence ID" value="NZ_JACIJD010000013.1"/>
</dbReference>
<dbReference type="GO" id="GO:0032259">
    <property type="term" value="P:methylation"/>
    <property type="evidence" value="ECO:0007669"/>
    <property type="project" value="UniProtKB-KW"/>
</dbReference>
<name>A0A840Y5C9_9PROT</name>